<feature type="compositionally biased region" description="Polar residues" evidence="5">
    <location>
        <begin position="1018"/>
        <end position="1051"/>
    </location>
</feature>
<dbReference type="InterPro" id="IPR039462">
    <property type="entry name" value="Nup159/Nup146_N"/>
</dbReference>
<dbReference type="InterPro" id="IPR026054">
    <property type="entry name" value="Nucleoporin"/>
</dbReference>
<dbReference type="GO" id="GO:0008139">
    <property type="term" value="F:nuclear localization sequence binding"/>
    <property type="evidence" value="ECO:0007669"/>
    <property type="project" value="TreeGrafter"/>
</dbReference>
<gene>
    <name evidence="7" type="ORF">PAC_00470</name>
</gene>
<feature type="compositionally biased region" description="Acidic residues" evidence="5">
    <location>
        <begin position="980"/>
        <end position="1010"/>
    </location>
</feature>
<feature type="region of interest" description="Disordered" evidence="5">
    <location>
        <begin position="1468"/>
        <end position="1498"/>
    </location>
</feature>
<keyword evidence="2" id="KW-0813">Transport</keyword>
<proteinExistence type="predicted"/>
<feature type="region of interest" description="Disordered" evidence="5">
    <location>
        <begin position="513"/>
        <end position="579"/>
    </location>
</feature>
<dbReference type="SUPFAM" id="SSF117289">
    <property type="entry name" value="Nucleoporin domain"/>
    <property type="match status" value="1"/>
</dbReference>
<sequence length="1522" mass="159090">MAFSFGNAAPVASSGGNVQMGEDLEDIQTEMLGFLALSGESKIQLLPTAWPSDQLPPPTACLMSIASRKGLVAAAAPDAIILASTESVRKAFEGTEAGDDKVKPFKPQLKIPMPMRVSQLAFTADESYLVLSAENGGGLAVYDVEALIKGSTTESAFQIATNGQSLRALAPNPTPEKGELLALVTNDGNLMMANLKGRNFISGKNGQVLKDGVSCISWSTKGKQLVAGLANGTAYQMTPEGEGKAEIPRPPKVDAGDHISSITWLENQVFLTVHTPSNFDQSQAPTSTFHIVTRNQGPGQPSSTATFLYQKISDPAAPYGLNRSPPHHFILRLKDFPPSLQDVLMIASTASTDIGLYSRSKTPLTNAKPADKISGVFTMTEMTDDSRRAQLPMTAELNDTSPIGFALDLSSKEKARKPIPTDEDIAETPTPVPALMTLNNEGVLVAWWIIYSDSVRQGTAYPGLAAIASAAQPSQQSPAPAAATSGAFGATAKPAFGTNAFGSSAPAFGTPQAAPAFGAPSQPGAFGAPSGLGQKSSLWGTPAATTTPTTSAASAPAFGSSTFGSTPTTSSTTPAFGAPSFGATSTPVFGLGNRASPWASQSTAPNAAFGQASGFSKSASVFGSSSPGTGSAAPAASGFAAFATKGGFAAAGSPTSGGSIFGSKPATNPFSTPATNSVFGGVRTEDKPTSTFGSGGSGGFVLGSTFKGDGSAKDDGPMASNAGNAFFGGAFGSALGETAKSPPAQAPVSQEADMDSDDKPDEAPKVASPKAQSTTPASTPAGPKTGLFGTPIATPGGLTPGGLFGSKPPTSTPTATPASTGFSFGGPSQPSQPAANTLKPGGFSFANLGSTNPGPKTPTSNAAPSLFSQSKTPPSPKIKEEPVSETPVSKIPEAPLPPDTTSKTTFRIGESSGSSIAGTDAPLPPDFMSKPPTATDAPLPPDFMPKPAPNALPAPEVPKENANKPIPADMIPPSDVPGGPEDEGDDDSDFVTEEDEDESGAEEGSDEGSGEDVAKDLSPTSENNQTPGFTPQSSFGQKKQSPNDTFTNISRPGQPPKGRSLFGEGLAPPVLAPPKNLASPRSPSPVRNAVPSRMLRPDRVSSAPGFASQILGSRPTTARSAPSQDTFALSQEQHKAEEQRRAESRARKEAEETQMLVDKDDDDLQNFLASDIVGTKKLDGFQSRAEYTGIKSMDSVAAQVETVYRDINSMIDTLGLNARALQCYMKGHTEQYKNEGRNRHDLEGEDEWCLVEIENFSKIIERDLAKDLENGRVKDVAHKLETCNDLEKDLIRLRTKHEDIKKIIDSHHDPNHIALARAQPLSIEQATQQHDLRKEYTKFQKLLSEAEEALTLLKAKTVSQATSNGRYSGSNAPTVEAVMKTITKMTTMAEKRSGDIDVLEGQMRRLRVGSVMSNGGSREGSPFATPSNNRASLRNPGASTSSTYGLFYTPDSIKDTPARFQSSIMSNRSTFSQGSPRRKMSGYTAEEKAQLRSKVARKKEVMEKLRSALQKAGTNVRLMNDE</sequence>
<keyword evidence="4" id="KW-0175">Coiled coil</keyword>
<keyword evidence="3" id="KW-0539">Nucleus</keyword>
<dbReference type="GO" id="GO:0017056">
    <property type="term" value="F:structural constituent of nuclear pore"/>
    <property type="evidence" value="ECO:0007669"/>
    <property type="project" value="TreeGrafter"/>
</dbReference>
<dbReference type="PANTHER" id="PTHR23193:SF23">
    <property type="entry name" value="NUCLEAR PORE COMPLEX PROTEIN NUP153"/>
    <property type="match status" value="1"/>
</dbReference>
<comment type="subcellular location">
    <subcellularLocation>
        <location evidence="1">Nucleus</location>
    </subcellularLocation>
</comment>
<dbReference type="Gene3D" id="2.130.10.10">
    <property type="entry name" value="YVTN repeat-like/Quinoprotein amine dehydrogenase"/>
    <property type="match status" value="1"/>
</dbReference>
<dbReference type="FunFam" id="2.130.10.10:FF:000645">
    <property type="entry name" value="Putative nuclear pore complex subunit Nup159"/>
    <property type="match status" value="1"/>
</dbReference>
<feature type="domain" description="Nucleoporin Nup159/Nup146 N-terminal" evidence="6">
    <location>
        <begin position="56"/>
        <end position="444"/>
    </location>
</feature>
<feature type="coiled-coil region" evidence="4">
    <location>
        <begin position="1329"/>
        <end position="1356"/>
    </location>
</feature>
<dbReference type="OrthoDB" id="248320at2759"/>
<dbReference type="EMBL" id="FJOG01000001">
    <property type="protein sequence ID" value="CZR50596.1"/>
    <property type="molecule type" value="Genomic_DNA"/>
</dbReference>
<evidence type="ECO:0000256" key="5">
    <source>
        <dbReference type="SAM" id="MobiDB-lite"/>
    </source>
</evidence>
<feature type="compositionally biased region" description="Low complexity" evidence="5">
    <location>
        <begin position="808"/>
        <end position="820"/>
    </location>
</feature>
<name>A0A1L7WCV1_9HELO</name>
<dbReference type="PRINTS" id="PR01217">
    <property type="entry name" value="PRICHEXTENSN"/>
</dbReference>
<feature type="compositionally biased region" description="Pro residues" evidence="5">
    <location>
        <begin position="938"/>
        <end position="956"/>
    </location>
</feature>
<evidence type="ECO:0000256" key="4">
    <source>
        <dbReference type="SAM" id="Coils"/>
    </source>
</evidence>
<organism evidence="7 8">
    <name type="scientific">Phialocephala subalpina</name>
    <dbReference type="NCBI Taxonomy" id="576137"/>
    <lineage>
        <taxon>Eukaryota</taxon>
        <taxon>Fungi</taxon>
        <taxon>Dikarya</taxon>
        <taxon>Ascomycota</taxon>
        <taxon>Pezizomycotina</taxon>
        <taxon>Leotiomycetes</taxon>
        <taxon>Helotiales</taxon>
        <taxon>Mollisiaceae</taxon>
        <taxon>Phialocephala</taxon>
        <taxon>Phialocephala fortinii species complex</taxon>
    </lineage>
</organism>
<dbReference type="GO" id="GO:0006405">
    <property type="term" value="P:RNA export from nucleus"/>
    <property type="evidence" value="ECO:0007669"/>
    <property type="project" value="TreeGrafter"/>
</dbReference>
<evidence type="ECO:0000256" key="3">
    <source>
        <dbReference type="ARBA" id="ARBA00023242"/>
    </source>
</evidence>
<accession>A0A1L7WCV1</accession>
<feature type="compositionally biased region" description="Low complexity" evidence="5">
    <location>
        <begin position="540"/>
        <end position="579"/>
    </location>
</feature>
<evidence type="ECO:0000256" key="2">
    <source>
        <dbReference type="ARBA" id="ARBA00022448"/>
    </source>
</evidence>
<dbReference type="GO" id="GO:0006606">
    <property type="term" value="P:protein import into nucleus"/>
    <property type="evidence" value="ECO:0007669"/>
    <property type="project" value="TreeGrafter"/>
</dbReference>
<reference evidence="7 8" key="1">
    <citation type="submission" date="2016-03" db="EMBL/GenBank/DDBJ databases">
        <authorList>
            <person name="Ploux O."/>
        </authorList>
    </citation>
    <scope>NUCLEOTIDE SEQUENCE [LARGE SCALE GENOMIC DNA]</scope>
    <source>
        <strain evidence="7 8">UAMH 11012</strain>
    </source>
</reference>
<feature type="compositionally biased region" description="Polar residues" evidence="5">
    <location>
        <begin position="847"/>
        <end position="872"/>
    </location>
</feature>
<dbReference type="GO" id="GO:0005643">
    <property type="term" value="C:nuclear pore"/>
    <property type="evidence" value="ECO:0007669"/>
    <property type="project" value="TreeGrafter"/>
</dbReference>
<dbReference type="Pfam" id="PF16755">
    <property type="entry name" value="Beta-prop_NUP159_NUP214"/>
    <property type="match status" value="1"/>
</dbReference>
<evidence type="ECO:0000313" key="7">
    <source>
        <dbReference type="EMBL" id="CZR50596.1"/>
    </source>
</evidence>
<feature type="region of interest" description="Disordered" evidence="5">
    <location>
        <begin position="1411"/>
        <end position="1441"/>
    </location>
</feature>
<evidence type="ECO:0000313" key="8">
    <source>
        <dbReference type="Proteomes" id="UP000184330"/>
    </source>
</evidence>
<evidence type="ECO:0000259" key="6">
    <source>
        <dbReference type="Pfam" id="PF16755"/>
    </source>
</evidence>
<keyword evidence="8" id="KW-1185">Reference proteome</keyword>
<protein>
    <submittedName>
        <fullName evidence="7">Related to nucleoporin</fullName>
    </submittedName>
</protein>
<feature type="region of interest" description="Disordered" evidence="5">
    <location>
        <begin position="736"/>
        <end position="1158"/>
    </location>
</feature>
<feature type="compositionally biased region" description="Basic and acidic residues" evidence="5">
    <location>
        <begin position="1132"/>
        <end position="1151"/>
    </location>
</feature>
<feature type="compositionally biased region" description="Polar residues" evidence="5">
    <location>
        <begin position="826"/>
        <end position="835"/>
    </location>
</feature>
<dbReference type="Proteomes" id="UP000184330">
    <property type="component" value="Unassembled WGS sequence"/>
</dbReference>
<feature type="compositionally biased region" description="Polar residues" evidence="5">
    <location>
        <begin position="1424"/>
        <end position="1441"/>
    </location>
</feature>
<evidence type="ECO:0000256" key="1">
    <source>
        <dbReference type="ARBA" id="ARBA00004123"/>
    </source>
</evidence>
<feature type="compositionally biased region" description="Polar residues" evidence="5">
    <location>
        <begin position="899"/>
        <end position="917"/>
    </location>
</feature>
<feature type="compositionally biased region" description="Polar residues" evidence="5">
    <location>
        <begin position="1110"/>
        <end position="1131"/>
    </location>
</feature>
<dbReference type="PANTHER" id="PTHR23193">
    <property type="entry name" value="NUCLEAR PORE COMPLEX PROTEIN NUP"/>
    <property type="match status" value="1"/>
</dbReference>
<dbReference type="InterPro" id="IPR015943">
    <property type="entry name" value="WD40/YVTN_repeat-like_dom_sf"/>
</dbReference>
<dbReference type="STRING" id="576137.A0A1L7WCV1"/>